<gene>
    <name evidence="3" type="ORF">E1292_20950</name>
</gene>
<dbReference type="GO" id="GO:0048038">
    <property type="term" value="F:quinone binding"/>
    <property type="evidence" value="ECO:0007669"/>
    <property type="project" value="TreeGrafter"/>
</dbReference>
<comment type="caution">
    <text evidence="3">The sequence shown here is derived from an EMBL/GenBank/DDBJ whole genome shotgun (WGS) entry which is preliminary data.</text>
</comment>
<dbReference type="PRINTS" id="PR00080">
    <property type="entry name" value="SDRFAMILY"/>
</dbReference>
<dbReference type="EMBL" id="SMKO01000054">
    <property type="protein sequence ID" value="TDD03470.1"/>
    <property type="molecule type" value="Genomic_DNA"/>
</dbReference>
<dbReference type="GO" id="GO:0006633">
    <property type="term" value="P:fatty acid biosynthetic process"/>
    <property type="evidence" value="ECO:0007669"/>
    <property type="project" value="TreeGrafter"/>
</dbReference>
<dbReference type="Pfam" id="PF13561">
    <property type="entry name" value="adh_short_C2"/>
    <property type="match status" value="1"/>
</dbReference>
<evidence type="ECO:0000256" key="2">
    <source>
        <dbReference type="ARBA" id="ARBA00023002"/>
    </source>
</evidence>
<dbReference type="InterPro" id="IPR002347">
    <property type="entry name" value="SDR_fam"/>
</dbReference>
<organism evidence="3 4">
    <name type="scientific">Nonomuraea deserti</name>
    <dbReference type="NCBI Taxonomy" id="1848322"/>
    <lineage>
        <taxon>Bacteria</taxon>
        <taxon>Bacillati</taxon>
        <taxon>Actinomycetota</taxon>
        <taxon>Actinomycetes</taxon>
        <taxon>Streptosporangiales</taxon>
        <taxon>Streptosporangiaceae</taxon>
        <taxon>Nonomuraea</taxon>
    </lineage>
</organism>
<comment type="similarity">
    <text evidence="1">Belongs to the short-chain dehydrogenases/reductases (SDR) family.</text>
</comment>
<dbReference type="CDD" id="cd05233">
    <property type="entry name" value="SDR_c"/>
    <property type="match status" value="1"/>
</dbReference>
<keyword evidence="4" id="KW-1185">Reference proteome</keyword>
<protein>
    <submittedName>
        <fullName evidence="3">SDR family oxidoreductase</fullName>
    </submittedName>
</protein>
<dbReference type="Gene3D" id="3.40.50.720">
    <property type="entry name" value="NAD(P)-binding Rossmann-like Domain"/>
    <property type="match status" value="1"/>
</dbReference>
<name>A0A4R4VTA1_9ACTN</name>
<dbReference type="PANTHER" id="PTHR42760">
    <property type="entry name" value="SHORT-CHAIN DEHYDROGENASES/REDUCTASES FAMILY MEMBER"/>
    <property type="match status" value="1"/>
</dbReference>
<dbReference type="Proteomes" id="UP000295258">
    <property type="component" value="Unassembled WGS sequence"/>
</dbReference>
<evidence type="ECO:0000256" key="1">
    <source>
        <dbReference type="ARBA" id="ARBA00006484"/>
    </source>
</evidence>
<accession>A0A4R4VTA1</accession>
<evidence type="ECO:0000313" key="4">
    <source>
        <dbReference type="Proteomes" id="UP000295258"/>
    </source>
</evidence>
<evidence type="ECO:0000313" key="3">
    <source>
        <dbReference type="EMBL" id="TDD03470.1"/>
    </source>
</evidence>
<dbReference type="PANTHER" id="PTHR42760:SF133">
    <property type="entry name" value="3-OXOACYL-[ACYL-CARRIER-PROTEIN] REDUCTASE"/>
    <property type="match status" value="1"/>
</dbReference>
<dbReference type="AlphaFoldDB" id="A0A4R4VTA1"/>
<sequence>MVESGPRSSAGIVPATAHERAVPAHDLAGHTVLVTGASGPGIGSGVCDALHAAGARLVINDLVDEHVWRTVRRYPGAVGVVGDVSRPDDVARIFDEAIDSAGPLTGLVNNAGVGLIAPMLDASQAEFDRIVDIDFRGVWLMSQAFARSAVAHGRPGAIVNISSVHAEKTIGQYAIYASAKAAVEGLTRACAVEFGSIGVRCNAIAPGYVPINQELVPPGYPAHDASWIAAHTNSEQVLQRLIEPIDCGWAVQFLLSERSRCITGQVITIDAGLTARLYNGEMSARIYADRKRQAALRAEGPDAR</sequence>
<reference evidence="3 4" key="1">
    <citation type="submission" date="2019-03" db="EMBL/GenBank/DDBJ databases">
        <title>Draft genome sequences of novel Actinobacteria.</title>
        <authorList>
            <person name="Sahin N."/>
            <person name="Ay H."/>
            <person name="Saygin H."/>
        </authorList>
    </citation>
    <scope>NUCLEOTIDE SEQUENCE [LARGE SCALE GENOMIC DNA]</scope>
    <source>
        <strain evidence="3 4">KC310</strain>
    </source>
</reference>
<dbReference type="InterPro" id="IPR036291">
    <property type="entry name" value="NAD(P)-bd_dom_sf"/>
</dbReference>
<dbReference type="RefSeq" id="WP_132596929.1">
    <property type="nucleotide sequence ID" value="NZ_SMKO01000054.1"/>
</dbReference>
<keyword evidence="2" id="KW-0560">Oxidoreductase</keyword>
<dbReference type="GO" id="GO:0016616">
    <property type="term" value="F:oxidoreductase activity, acting on the CH-OH group of donors, NAD or NADP as acceptor"/>
    <property type="evidence" value="ECO:0007669"/>
    <property type="project" value="TreeGrafter"/>
</dbReference>
<proteinExistence type="inferred from homology"/>
<dbReference type="SUPFAM" id="SSF51735">
    <property type="entry name" value="NAD(P)-binding Rossmann-fold domains"/>
    <property type="match status" value="1"/>
</dbReference>
<dbReference type="PRINTS" id="PR00081">
    <property type="entry name" value="GDHRDH"/>
</dbReference>
<dbReference type="FunFam" id="3.40.50.720:FF:000084">
    <property type="entry name" value="Short-chain dehydrogenase reductase"/>
    <property type="match status" value="1"/>
</dbReference>